<dbReference type="Proteomes" id="UP000054097">
    <property type="component" value="Unassembled WGS sequence"/>
</dbReference>
<keyword evidence="6" id="KW-0472">Membrane</keyword>
<dbReference type="InterPro" id="IPR050931">
    <property type="entry name" value="Mito_Protein_Transport_Metaxin"/>
</dbReference>
<keyword evidence="3" id="KW-1000">Mitochondrion outer membrane</keyword>
<dbReference type="EMBL" id="KN824389">
    <property type="protein sequence ID" value="KIM21231.1"/>
    <property type="molecule type" value="Genomic_DNA"/>
</dbReference>
<dbReference type="PANTHER" id="PTHR12289:SF41">
    <property type="entry name" value="FAILED AXON CONNECTIONS-RELATED"/>
    <property type="match status" value="1"/>
</dbReference>
<evidence type="ECO:0000259" key="7">
    <source>
        <dbReference type="Pfam" id="PF10568"/>
    </source>
</evidence>
<evidence type="ECO:0000313" key="9">
    <source>
        <dbReference type="Proteomes" id="UP000054097"/>
    </source>
</evidence>
<keyword evidence="5" id="KW-0496">Mitochondrion</keyword>
<sequence length="346" mass="39130">MSDNSSPNTTQEEEKISLYVWPHFWNLPSFDIESLAAILYLQLAFRHHNHKHEHHKYRLVECTDPDVSPSGTLPFLVHGTKKVSTFHGIVRYLESLDMGLADEGANKEGEAHAIRRAKRVAWTSFVDSQLKDLVNHVLYAIPENYRKGLHTALVAHLPIPSKYYLPQRLRAVVQASLEPSGLWTVKEEEEVVKKHPFDKEKVKDVVEEKDSIIREAFGKEKLVHKARETLDLLAPLLKKHQHQHGHHQHTFFLSPHPTGLDALIAAHILILSHAPLPINTLLPLLKESYPAIIEHSEQVLAYAFPSEDNAEIRADVQVVQVPHANPVVQLGRAVGRILQSVVPVQA</sequence>
<evidence type="ECO:0000256" key="2">
    <source>
        <dbReference type="ARBA" id="ARBA00022448"/>
    </source>
</evidence>
<dbReference type="InterPro" id="IPR019564">
    <property type="entry name" value="Sam37/metaxin_N"/>
</dbReference>
<gene>
    <name evidence="8" type="ORF">M408DRAFT_110243</name>
</gene>
<evidence type="ECO:0000256" key="6">
    <source>
        <dbReference type="ARBA" id="ARBA00023136"/>
    </source>
</evidence>
<feature type="domain" description="Mitochondrial outer membrane transport complex Sam37/metaxin N-terminal" evidence="7">
    <location>
        <begin position="34"/>
        <end position="170"/>
    </location>
</feature>
<organism evidence="8 9">
    <name type="scientific">Serendipita vermifera MAFF 305830</name>
    <dbReference type="NCBI Taxonomy" id="933852"/>
    <lineage>
        <taxon>Eukaryota</taxon>
        <taxon>Fungi</taxon>
        <taxon>Dikarya</taxon>
        <taxon>Basidiomycota</taxon>
        <taxon>Agaricomycotina</taxon>
        <taxon>Agaricomycetes</taxon>
        <taxon>Sebacinales</taxon>
        <taxon>Serendipitaceae</taxon>
        <taxon>Serendipita</taxon>
    </lineage>
</organism>
<protein>
    <recommendedName>
        <fullName evidence="7">Mitochondrial outer membrane transport complex Sam37/metaxin N-terminal domain-containing protein</fullName>
    </recommendedName>
</protein>
<evidence type="ECO:0000256" key="3">
    <source>
        <dbReference type="ARBA" id="ARBA00022787"/>
    </source>
</evidence>
<accession>A0A0C3APS2</accession>
<dbReference type="Pfam" id="PF10568">
    <property type="entry name" value="Tom37"/>
    <property type="match status" value="1"/>
</dbReference>
<dbReference type="HOGENOM" id="CLU_032751_2_0_1"/>
<evidence type="ECO:0000256" key="1">
    <source>
        <dbReference type="ARBA" id="ARBA00004294"/>
    </source>
</evidence>
<dbReference type="PANTHER" id="PTHR12289">
    <property type="entry name" value="METAXIN RELATED"/>
    <property type="match status" value="1"/>
</dbReference>
<dbReference type="OrthoDB" id="5835136at2759"/>
<dbReference type="AlphaFoldDB" id="A0A0C3APS2"/>
<dbReference type="GO" id="GO:0015031">
    <property type="term" value="P:protein transport"/>
    <property type="evidence" value="ECO:0007669"/>
    <property type="project" value="UniProtKB-KW"/>
</dbReference>
<dbReference type="GO" id="GO:0001401">
    <property type="term" value="C:SAM complex"/>
    <property type="evidence" value="ECO:0007669"/>
    <property type="project" value="InterPro"/>
</dbReference>
<comment type="subcellular location">
    <subcellularLocation>
        <location evidence="1">Mitochondrion outer membrane</location>
    </subcellularLocation>
</comment>
<evidence type="ECO:0000256" key="5">
    <source>
        <dbReference type="ARBA" id="ARBA00023128"/>
    </source>
</evidence>
<name>A0A0C3APS2_SERVB</name>
<keyword evidence="4" id="KW-0653">Protein transport</keyword>
<dbReference type="STRING" id="933852.A0A0C3APS2"/>
<reference evidence="8 9" key="1">
    <citation type="submission" date="2014-04" db="EMBL/GenBank/DDBJ databases">
        <authorList>
            <consortium name="DOE Joint Genome Institute"/>
            <person name="Kuo A."/>
            <person name="Zuccaro A."/>
            <person name="Kohler A."/>
            <person name="Nagy L.G."/>
            <person name="Floudas D."/>
            <person name="Copeland A."/>
            <person name="Barry K.W."/>
            <person name="Cichocki N."/>
            <person name="Veneault-Fourrey C."/>
            <person name="LaButti K."/>
            <person name="Lindquist E.A."/>
            <person name="Lipzen A."/>
            <person name="Lundell T."/>
            <person name="Morin E."/>
            <person name="Murat C."/>
            <person name="Sun H."/>
            <person name="Tunlid A."/>
            <person name="Henrissat B."/>
            <person name="Grigoriev I.V."/>
            <person name="Hibbett D.S."/>
            <person name="Martin F."/>
            <person name="Nordberg H.P."/>
            <person name="Cantor M.N."/>
            <person name="Hua S.X."/>
        </authorList>
    </citation>
    <scope>NUCLEOTIDE SEQUENCE [LARGE SCALE GENOMIC DNA]</scope>
    <source>
        <strain evidence="8 9">MAFF 305830</strain>
    </source>
</reference>
<reference evidence="9" key="2">
    <citation type="submission" date="2015-01" db="EMBL/GenBank/DDBJ databases">
        <title>Evolutionary Origins and Diversification of the Mycorrhizal Mutualists.</title>
        <authorList>
            <consortium name="DOE Joint Genome Institute"/>
            <consortium name="Mycorrhizal Genomics Consortium"/>
            <person name="Kohler A."/>
            <person name="Kuo A."/>
            <person name="Nagy L.G."/>
            <person name="Floudas D."/>
            <person name="Copeland A."/>
            <person name="Barry K.W."/>
            <person name="Cichocki N."/>
            <person name="Veneault-Fourrey C."/>
            <person name="LaButti K."/>
            <person name="Lindquist E.A."/>
            <person name="Lipzen A."/>
            <person name="Lundell T."/>
            <person name="Morin E."/>
            <person name="Murat C."/>
            <person name="Riley R."/>
            <person name="Ohm R."/>
            <person name="Sun H."/>
            <person name="Tunlid A."/>
            <person name="Henrissat B."/>
            <person name="Grigoriev I.V."/>
            <person name="Hibbett D.S."/>
            <person name="Martin F."/>
        </authorList>
    </citation>
    <scope>NUCLEOTIDE SEQUENCE [LARGE SCALE GENOMIC DNA]</scope>
    <source>
        <strain evidence="9">MAFF 305830</strain>
    </source>
</reference>
<evidence type="ECO:0000313" key="8">
    <source>
        <dbReference type="EMBL" id="KIM21231.1"/>
    </source>
</evidence>
<evidence type="ECO:0000256" key="4">
    <source>
        <dbReference type="ARBA" id="ARBA00022927"/>
    </source>
</evidence>
<keyword evidence="9" id="KW-1185">Reference proteome</keyword>
<proteinExistence type="predicted"/>
<keyword evidence="2" id="KW-0813">Transport</keyword>
<dbReference type="GO" id="GO:0007005">
    <property type="term" value="P:mitochondrion organization"/>
    <property type="evidence" value="ECO:0007669"/>
    <property type="project" value="TreeGrafter"/>
</dbReference>
<dbReference type="CDD" id="cd03054">
    <property type="entry name" value="GST_N_Metaxin"/>
    <property type="match status" value="1"/>
</dbReference>